<feature type="transmembrane region" description="Helical" evidence="1">
    <location>
        <begin position="84"/>
        <end position="102"/>
    </location>
</feature>
<dbReference type="Proteomes" id="UP000306393">
    <property type="component" value="Unassembled WGS sequence"/>
</dbReference>
<feature type="transmembrane region" description="Helical" evidence="1">
    <location>
        <begin position="9"/>
        <end position="27"/>
    </location>
</feature>
<keyword evidence="1" id="KW-1133">Transmembrane helix</keyword>
<dbReference type="OrthoDB" id="9933343at2"/>
<proteinExistence type="predicted"/>
<protein>
    <submittedName>
        <fullName evidence="2">Uncharacterized protein</fullName>
    </submittedName>
</protein>
<keyword evidence="1" id="KW-0472">Membrane</keyword>
<sequence>MLERLLKREGLAIAAGTMLLYTSVYFFERGYCTHLNIPLDYIEISIPTIANDVMYSLFLIFPIAVISMVIMIAGERNEYKGRYAFSPFYCWLVYTVVFFYFMEHTWGNAFTSFFLGGLFFMQITPTEKKEDKPSLIKIYHSSFVRVIMGMFLLSTTFVIYGNSFAAKTSFDTYTQNGKKFALLKVYGENVFMQEIVDGKRVSEITYFNSKNMSGMALNSN</sequence>
<dbReference type="EMBL" id="QGAC01000047">
    <property type="protein sequence ID" value="TKJ82862.1"/>
    <property type="molecule type" value="Genomic_DNA"/>
</dbReference>
<organism evidence="2 3">
    <name type="scientific">Erwinia persicina</name>
    <dbReference type="NCBI Taxonomy" id="55211"/>
    <lineage>
        <taxon>Bacteria</taxon>
        <taxon>Pseudomonadati</taxon>
        <taxon>Pseudomonadota</taxon>
        <taxon>Gammaproteobacteria</taxon>
        <taxon>Enterobacterales</taxon>
        <taxon>Erwiniaceae</taxon>
        <taxon>Erwinia</taxon>
    </lineage>
</organism>
<gene>
    <name evidence="2" type="ORF">EpCFBP13511_23615</name>
</gene>
<keyword evidence="1" id="KW-0812">Transmembrane</keyword>
<feature type="transmembrane region" description="Helical" evidence="1">
    <location>
        <begin position="138"/>
        <end position="160"/>
    </location>
</feature>
<comment type="caution">
    <text evidence="2">The sequence shown here is derived from an EMBL/GenBank/DDBJ whole genome shotgun (WGS) entry which is preliminary data.</text>
</comment>
<dbReference type="AlphaFoldDB" id="A0A4U3EST0"/>
<dbReference type="RefSeq" id="WP_137270214.1">
    <property type="nucleotide sequence ID" value="NZ_QGAC01000047.1"/>
</dbReference>
<evidence type="ECO:0000313" key="3">
    <source>
        <dbReference type="Proteomes" id="UP000306393"/>
    </source>
</evidence>
<name>A0A4U3EST0_9GAMM</name>
<feature type="transmembrane region" description="Helical" evidence="1">
    <location>
        <begin position="108"/>
        <end position="126"/>
    </location>
</feature>
<evidence type="ECO:0000256" key="1">
    <source>
        <dbReference type="SAM" id="Phobius"/>
    </source>
</evidence>
<accession>A0A4U3EST0</accession>
<feature type="transmembrane region" description="Helical" evidence="1">
    <location>
        <begin position="53"/>
        <end position="72"/>
    </location>
</feature>
<reference evidence="2 3" key="1">
    <citation type="journal article" date="2019" name="Sci. Rep.">
        <title>Differences in resource use lead to coexistence of seed-transmitted microbial populations.</title>
        <authorList>
            <person name="Torres-Cortes G."/>
            <person name="Garcia B.J."/>
            <person name="Compant S."/>
            <person name="Rezki S."/>
            <person name="Jones P."/>
            <person name="Preveaux A."/>
            <person name="Briand M."/>
            <person name="Roulet A."/>
            <person name="Bouchez O."/>
            <person name="Jacobson D."/>
            <person name="Barret M."/>
        </authorList>
    </citation>
    <scope>NUCLEOTIDE SEQUENCE [LARGE SCALE GENOMIC DNA]</scope>
    <source>
        <strain evidence="2 3">CFBP13511</strain>
    </source>
</reference>
<evidence type="ECO:0000313" key="2">
    <source>
        <dbReference type="EMBL" id="TKJ82862.1"/>
    </source>
</evidence>